<proteinExistence type="predicted"/>
<evidence type="ECO:0000256" key="1">
    <source>
        <dbReference type="SAM" id="Phobius"/>
    </source>
</evidence>
<comment type="caution">
    <text evidence="2">The sequence shown here is derived from an EMBL/GenBank/DDBJ whole genome shotgun (WGS) entry which is preliminary data.</text>
</comment>
<evidence type="ECO:0008006" key="4">
    <source>
        <dbReference type="Google" id="ProtNLM"/>
    </source>
</evidence>
<protein>
    <recommendedName>
        <fullName evidence="4">Integral membrane protein</fullName>
    </recommendedName>
</protein>
<evidence type="ECO:0000313" key="3">
    <source>
        <dbReference type="Proteomes" id="UP001187346"/>
    </source>
</evidence>
<dbReference type="EMBL" id="JAWMAJ010000082">
    <property type="protein sequence ID" value="MDV7219067.1"/>
    <property type="molecule type" value="Genomic_DNA"/>
</dbReference>
<keyword evidence="3" id="KW-1185">Reference proteome</keyword>
<dbReference type="RefSeq" id="WP_266868592.1">
    <property type="nucleotide sequence ID" value="NZ_JAPEMW010000002.1"/>
</dbReference>
<accession>A0ABU4FER6</accession>
<evidence type="ECO:0000313" key="2">
    <source>
        <dbReference type="EMBL" id="MDV7219067.1"/>
    </source>
</evidence>
<organism evidence="2 3">
    <name type="scientific">Streptomyces prunicolor</name>
    <dbReference type="NCBI Taxonomy" id="67348"/>
    <lineage>
        <taxon>Bacteria</taxon>
        <taxon>Bacillati</taxon>
        <taxon>Actinomycetota</taxon>
        <taxon>Actinomycetes</taxon>
        <taxon>Kitasatosporales</taxon>
        <taxon>Streptomycetaceae</taxon>
        <taxon>Streptomyces</taxon>
    </lineage>
</organism>
<keyword evidence="1" id="KW-0812">Transmembrane</keyword>
<keyword evidence="1" id="KW-0472">Membrane</keyword>
<keyword evidence="1" id="KW-1133">Transmembrane helix</keyword>
<feature type="transmembrane region" description="Helical" evidence="1">
    <location>
        <begin position="106"/>
        <end position="125"/>
    </location>
</feature>
<feature type="transmembrane region" description="Helical" evidence="1">
    <location>
        <begin position="49"/>
        <end position="68"/>
    </location>
</feature>
<gene>
    <name evidence="2" type="ORF">R5A26_24275</name>
</gene>
<dbReference type="Proteomes" id="UP001187346">
    <property type="component" value="Unassembled WGS sequence"/>
</dbReference>
<reference evidence="2 3" key="1">
    <citation type="submission" date="2023-10" db="EMBL/GenBank/DDBJ databases">
        <title>Characterization of rhizosphere-enriched actinobacteria from wheat plants lab-grown on chernevaya soil.</title>
        <authorList>
            <person name="Tikhonova E.N."/>
            <person name="Konopkin A."/>
            <person name="Kravchenko I.K."/>
        </authorList>
    </citation>
    <scope>NUCLEOTIDE SEQUENCE [LARGE SCALE GENOMIC DNA]</scope>
    <source>
        <strain evidence="2 3">RR29</strain>
    </source>
</reference>
<name>A0ABU4FER6_9ACTN</name>
<sequence>MRWGMQPRWARWVAAVYVIGFVEGSGAHAYDVIRGGLHAYRYWPLPSQLLFHSLVVLDLLAAVGVALAHPVAPPLGATIMTADLTANWWDNWDDVLRHPLGYLQPVGLSAITFFGLFVLATAGPLHGSFRRPLHPVGARTGAAGDLD</sequence>